<evidence type="ECO:0000313" key="3">
    <source>
        <dbReference type="Proteomes" id="UP000820818"/>
    </source>
</evidence>
<evidence type="ECO:0008006" key="4">
    <source>
        <dbReference type="Google" id="ProtNLM"/>
    </source>
</evidence>
<proteinExistence type="predicted"/>
<protein>
    <recommendedName>
        <fullName evidence="4">Secreted protein</fullName>
    </recommendedName>
</protein>
<organism evidence="2 3">
    <name type="scientific">Daphnia sinensis</name>
    <dbReference type="NCBI Taxonomy" id="1820382"/>
    <lineage>
        <taxon>Eukaryota</taxon>
        <taxon>Metazoa</taxon>
        <taxon>Ecdysozoa</taxon>
        <taxon>Arthropoda</taxon>
        <taxon>Crustacea</taxon>
        <taxon>Branchiopoda</taxon>
        <taxon>Diplostraca</taxon>
        <taxon>Cladocera</taxon>
        <taxon>Anomopoda</taxon>
        <taxon>Daphniidae</taxon>
        <taxon>Daphnia</taxon>
        <taxon>Daphnia similis group</taxon>
    </lineage>
</organism>
<keyword evidence="3" id="KW-1185">Reference proteome</keyword>
<keyword evidence="1" id="KW-0732">Signal</keyword>
<accession>A0AAD5PUC6</accession>
<reference evidence="2 3" key="1">
    <citation type="submission" date="2022-05" db="EMBL/GenBank/DDBJ databases">
        <title>A multi-omics perspective on studying reproductive biology in Daphnia sinensis.</title>
        <authorList>
            <person name="Jia J."/>
        </authorList>
    </citation>
    <scope>NUCLEOTIDE SEQUENCE [LARGE SCALE GENOMIC DNA]</scope>
    <source>
        <strain evidence="2 3">WSL</strain>
    </source>
</reference>
<evidence type="ECO:0000313" key="2">
    <source>
        <dbReference type="EMBL" id="KAI9555555.1"/>
    </source>
</evidence>
<dbReference type="AlphaFoldDB" id="A0AAD5PUC6"/>
<comment type="caution">
    <text evidence="2">The sequence shown here is derived from an EMBL/GenBank/DDBJ whole genome shotgun (WGS) entry which is preliminary data.</text>
</comment>
<evidence type="ECO:0000256" key="1">
    <source>
        <dbReference type="SAM" id="SignalP"/>
    </source>
</evidence>
<dbReference type="EMBL" id="WJBH02000007">
    <property type="protein sequence ID" value="KAI9555555.1"/>
    <property type="molecule type" value="Genomic_DNA"/>
</dbReference>
<dbReference type="Proteomes" id="UP000820818">
    <property type="component" value="Linkage Group LG7"/>
</dbReference>
<sequence length="60" mass="6891">MQNNIIHVLFCVSLPVKVFCSAFPCGPPSFLNFCRSRKWPFRHRPPDFSKFISSSLSVNC</sequence>
<feature type="chain" id="PRO_5042289478" description="Secreted protein" evidence="1">
    <location>
        <begin position="21"/>
        <end position="60"/>
    </location>
</feature>
<name>A0AAD5PUC6_9CRUS</name>
<gene>
    <name evidence="2" type="ORF">GHT06_018070</name>
</gene>
<feature type="signal peptide" evidence="1">
    <location>
        <begin position="1"/>
        <end position="20"/>
    </location>
</feature>